<gene>
    <name evidence="2" type="ORF">AKAW2_51696A</name>
</gene>
<evidence type="ECO:0000313" key="3">
    <source>
        <dbReference type="Proteomes" id="UP000661280"/>
    </source>
</evidence>
<dbReference type="AlphaFoldDB" id="A0A7R7WEM3"/>
<accession>A0A7R7WEM3</accession>
<reference evidence="2" key="2">
    <citation type="submission" date="2021-02" db="EMBL/GenBank/DDBJ databases">
        <title>Aspergillus luchuensis mut. kawachii IFO 4304 genome sequence.</title>
        <authorList>
            <person name="Mori K."/>
            <person name="Kadooka C."/>
            <person name="Goto M."/>
            <person name="Futagami T."/>
        </authorList>
    </citation>
    <scope>NUCLEOTIDE SEQUENCE</scope>
    <source>
        <strain evidence="2">IFO 4308</strain>
    </source>
</reference>
<name>A0A7R7WEM3_ASPKA</name>
<dbReference type="RefSeq" id="XP_041545117.1">
    <property type="nucleotide sequence ID" value="XM_041691653.1"/>
</dbReference>
<dbReference type="Proteomes" id="UP000661280">
    <property type="component" value="Chromosome 5"/>
</dbReference>
<proteinExistence type="predicted"/>
<organism evidence="2 3">
    <name type="scientific">Aspergillus kawachii</name>
    <name type="common">White koji mold</name>
    <name type="synonym">Aspergillus awamori var. kawachi</name>
    <dbReference type="NCBI Taxonomy" id="1069201"/>
    <lineage>
        <taxon>Eukaryota</taxon>
        <taxon>Fungi</taxon>
        <taxon>Dikarya</taxon>
        <taxon>Ascomycota</taxon>
        <taxon>Pezizomycotina</taxon>
        <taxon>Eurotiomycetes</taxon>
        <taxon>Eurotiomycetidae</taxon>
        <taxon>Eurotiales</taxon>
        <taxon>Aspergillaceae</taxon>
        <taxon>Aspergillus</taxon>
        <taxon>Aspergillus subgen. Circumdati</taxon>
    </lineage>
</organism>
<evidence type="ECO:0000256" key="1">
    <source>
        <dbReference type="SAM" id="MobiDB-lite"/>
    </source>
</evidence>
<reference evidence="2" key="1">
    <citation type="submission" date="2021-01" db="EMBL/GenBank/DDBJ databases">
        <authorList>
            <consortium name="Aspergillus luchuensis mut. kawachii IFO 4304 genome sequencing consortium"/>
            <person name="Kazuki M."/>
            <person name="Futagami T."/>
        </authorList>
    </citation>
    <scope>NUCLEOTIDE SEQUENCE</scope>
    <source>
        <strain evidence="2">IFO 4308</strain>
    </source>
</reference>
<protein>
    <submittedName>
        <fullName evidence="2">Uncharacterized protein</fullName>
    </submittedName>
</protein>
<dbReference type="EMBL" id="AP024429">
    <property type="protein sequence ID" value="BCS01355.1"/>
    <property type="molecule type" value="Genomic_DNA"/>
</dbReference>
<dbReference type="KEGG" id="aluc:AKAW2_51696A"/>
<keyword evidence="3" id="KW-1185">Reference proteome</keyword>
<feature type="region of interest" description="Disordered" evidence="1">
    <location>
        <begin position="54"/>
        <end position="79"/>
    </location>
</feature>
<feature type="region of interest" description="Disordered" evidence="1">
    <location>
        <begin position="1"/>
        <end position="24"/>
    </location>
</feature>
<feature type="compositionally biased region" description="Polar residues" evidence="1">
    <location>
        <begin position="1"/>
        <end position="14"/>
    </location>
</feature>
<dbReference type="GeneID" id="64962676"/>
<evidence type="ECO:0000313" key="2">
    <source>
        <dbReference type="EMBL" id="BCS01355.1"/>
    </source>
</evidence>
<sequence length="91" mass="9772">MAQKVQGHQASWENSDAKMAPKTAPFGAVAPKSEKTIYFFFPGRYVAPSRARPLGRSIAGPMPCKGPDREPDPPGDIQDTVSENIATAAEE</sequence>